<evidence type="ECO:0000313" key="4">
    <source>
        <dbReference type="Proteomes" id="UP000254150"/>
    </source>
</evidence>
<comment type="similarity">
    <text evidence="1">Belongs to the thioesterase family.</text>
</comment>
<dbReference type="PANTHER" id="PTHR11487">
    <property type="entry name" value="THIOESTERASE"/>
    <property type="match status" value="1"/>
</dbReference>
<sequence>MNRRTPSHGPVLLNPQPRPRAAHRLVVFPHAGGSPSFYRGWSGAADPDIEVSLVQYAGREQRIGEPPVPDARAVAAEVSDALRATVTRGDSRPLALFGHSMGAIIAYETALALTDIEPSALFVSSRRAPATVAPRPGPVPTRTDEEILSHLRGLGSTPMSLFDNRAIRDLYLPVLRADYHLVDTYAPGPDSHTLPLPVTALWGTEDPTADAPLMTPWRDTTTDRFRPRPFDGGHFYLVDHRDSVLKLVREQLGADSVRTG</sequence>
<name>A0A380N8R6_STRGR</name>
<dbReference type="GO" id="GO:0008610">
    <property type="term" value="P:lipid biosynthetic process"/>
    <property type="evidence" value="ECO:0007669"/>
    <property type="project" value="TreeGrafter"/>
</dbReference>
<dbReference type="EMBL" id="UHID01000005">
    <property type="protein sequence ID" value="SUP34972.1"/>
    <property type="molecule type" value="Genomic_DNA"/>
</dbReference>
<dbReference type="EC" id="1.1.-.-" evidence="3"/>
<proteinExistence type="inferred from homology"/>
<dbReference type="InterPro" id="IPR001031">
    <property type="entry name" value="Thioesterase"/>
</dbReference>
<protein>
    <submittedName>
        <fullName evidence="3">Thioesterase</fullName>
        <ecNumber evidence="3">1.1.-.-</ecNumber>
    </submittedName>
</protein>
<dbReference type="Gene3D" id="3.40.50.1820">
    <property type="entry name" value="alpha/beta hydrolase"/>
    <property type="match status" value="1"/>
</dbReference>
<dbReference type="RefSeq" id="WP_181844001.1">
    <property type="nucleotide sequence ID" value="NZ_UHID01000005.1"/>
</dbReference>
<reference evidence="3 4" key="1">
    <citation type="submission" date="2018-06" db="EMBL/GenBank/DDBJ databases">
        <authorList>
            <consortium name="Pathogen Informatics"/>
            <person name="Doyle S."/>
        </authorList>
    </citation>
    <scope>NUCLEOTIDE SEQUENCE [LARGE SCALE GENOMIC DNA]</scope>
    <source>
        <strain evidence="3 4">NCTC7807</strain>
    </source>
</reference>
<dbReference type="GO" id="GO:0016491">
    <property type="term" value="F:oxidoreductase activity"/>
    <property type="evidence" value="ECO:0007669"/>
    <property type="project" value="UniProtKB-KW"/>
</dbReference>
<dbReference type="Proteomes" id="UP000254150">
    <property type="component" value="Unassembled WGS sequence"/>
</dbReference>
<dbReference type="PANTHER" id="PTHR11487:SF0">
    <property type="entry name" value="S-ACYL FATTY ACID SYNTHASE THIOESTERASE, MEDIUM CHAIN"/>
    <property type="match status" value="1"/>
</dbReference>
<keyword evidence="3" id="KW-0560">Oxidoreductase</keyword>
<dbReference type="AlphaFoldDB" id="A0A380N8R6"/>
<dbReference type="Pfam" id="PF00975">
    <property type="entry name" value="Thioesterase"/>
    <property type="match status" value="1"/>
</dbReference>
<dbReference type="InterPro" id="IPR029058">
    <property type="entry name" value="AB_hydrolase_fold"/>
</dbReference>
<organism evidence="3 4">
    <name type="scientific">Streptomyces griseus</name>
    <dbReference type="NCBI Taxonomy" id="1911"/>
    <lineage>
        <taxon>Bacteria</taxon>
        <taxon>Bacillati</taxon>
        <taxon>Actinomycetota</taxon>
        <taxon>Actinomycetes</taxon>
        <taxon>Kitasatosporales</taxon>
        <taxon>Streptomycetaceae</taxon>
        <taxon>Streptomyces</taxon>
    </lineage>
</organism>
<evidence type="ECO:0000313" key="3">
    <source>
        <dbReference type="EMBL" id="SUP34972.1"/>
    </source>
</evidence>
<evidence type="ECO:0000259" key="2">
    <source>
        <dbReference type="Pfam" id="PF00975"/>
    </source>
</evidence>
<evidence type="ECO:0000256" key="1">
    <source>
        <dbReference type="ARBA" id="ARBA00007169"/>
    </source>
</evidence>
<feature type="domain" description="Thioesterase" evidence="2">
    <location>
        <begin position="24"/>
        <end position="251"/>
    </location>
</feature>
<dbReference type="SUPFAM" id="SSF53474">
    <property type="entry name" value="alpha/beta-Hydrolases"/>
    <property type="match status" value="1"/>
</dbReference>
<gene>
    <name evidence="3" type="primary">lgrE_4</name>
    <name evidence="3" type="ORF">NCTC7807_01879</name>
</gene>
<dbReference type="InterPro" id="IPR012223">
    <property type="entry name" value="TEII"/>
</dbReference>
<accession>A0A380N8R6</accession>